<dbReference type="EC" id="1.2.1.58" evidence="4"/>
<dbReference type="NCBIfam" id="NF005507">
    <property type="entry name" value="PRK07119.1"/>
    <property type="match status" value="1"/>
</dbReference>
<dbReference type="Gene3D" id="3.40.50.920">
    <property type="match status" value="1"/>
</dbReference>
<dbReference type="Gene3D" id="3.40.50.970">
    <property type="match status" value="1"/>
</dbReference>
<feature type="domain" description="Pyruvate:ferredoxin oxidoreductase core" evidence="3">
    <location>
        <begin position="249"/>
        <end position="343"/>
    </location>
</feature>
<dbReference type="InterPro" id="IPR002880">
    <property type="entry name" value="Pyrv_Fd/Flavodoxin_OxRdtase_N"/>
</dbReference>
<dbReference type="PANTHER" id="PTHR43088:SF1">
    <property type="entry name" value="SUBUNIT OF PYRUVATE:FLAVODOXIN OXIDOREDUCTASE"/>
    <property type="match status" value="1"/>
</dbReference>
<dbReference type="InterPro" id="IPR033412">
    <property type="entry name" value="PFOR_II"/>
</dbReference>
<dbReference type="PANTHER" id="PTHR43088">
    <property type="entry name" value="SUBUNIT OF PYRUVATE:FLAVODOXIN OXIDOREDUCTASE-RELATED"/>
    <property type="match status" value="1"/>
</dbReference>
<dbReference type="Proteomes" id="UP000189674">
    <property type="component" value="Chromosome"/>
</dbReference>
<dbReference type="InterPro" id="IPR029061">
    <property type="entry name" value="THDP-binding"/>
</dbReference>
<dbReference type="InterPro" id="IPR009014">
    <property type="entry name" value="Transketo_C/PFOR_II"/>
</dbReference>
<evidence type="ECO:0000256" key="1">
    <source>
        <dbReference type="ARBA" id="ARBA00023002"/>
    </source>
</evidence>
<keyword evidence="5" id="KW-1185">Reference proteome</keyword>
<keyword evidence="1 4" id="KW-0560">Oxidoreductase</keyword>
<feature type="domain" description="Pyruvate flavodoxin/ferredoxin oxidoreductase pyrimidine binding" evidence="2">
    <location>
        <begin position="15"/>
        <end position="197"/>
    </location>
</feature>
<dbReference type="STRING" id="1936003.STSP2_01587"/>
<reference evidence="5" key="1">
    <citation type="submission" date="2017-02" db="EMBL/GenBank/DDBJ databases">
        <title>Comparative genomics and description of representatives of a novel lineage of planctomycetes thriving in anoxic sediments.</title>
        <authorList>
            <person name="Spring S."/>
            <person name="Bunk B."/>
            <person name="Sproer C."/>
        </authorList>
    </citation>
    <scope>NUCLEOTIDE SEQUENCE [LARGE SCALE GENOMIC DNA]</scope>
    <source>
        <strain evidence="5">ST-NAGAB-D1</strain>
    </source>
</reference>
<dbReference type="InterPro" id="IPR052368">
    <property type="entry name" value="2-oxoacid_oxidoreductase"/>
</dbReference>
<dbReference type="CDD" id="cd07034">
    <property type="entry name" value="TPP_PYR_PFOR_IOR-alpha_like"/>
    <property type="match status" value="1"/>
</dbReference>
<dbReference type="SUPFAM" id="SSF52518">
    <property type="entry name" value="Thiamin diphosphate-binding fold (THDP-binding)"/>
    <property type="match status" value="1"/>
</dbReference>
<dbReference type="AlphaFoldDB" id="A0A1U9NKU8"/>
<dbReference type="GO" id="GO:0047110">
    <property type="term" value="F:phenylglyoxylate dehydrogenase (acylating) activity"/>
    <property type="evidence" value="ECO:0007669"/>
    <property type="project" value="UniProtKB-EC"/>
</dbReference>
<gene>
    <name evidence="4" type="primary">padG</name>
    <name evidence="4" type="ORF">STSP2_01587</name>
</gene>
<sequence>MAEKILLKGNEAMVEAAIEAKCRFFAGYPITPQNEVPETMARRMPQVGGTFIQAESELAAINMIFGASAAGARCMTSSSSPGISLKLEGISYIAAAELPCVIANVQRGGPGLGNIRAAQGDYFQAVKGGGHGDYRLIVLAPAGVQELYDLTMKAFDWADLYRNPVLMLGDGLLGQTAEPVVKKKYRPACKLPKKDWALTGCTNRKSNVVKTLMLGSVEALADHNRHLVQKYKKIESELSLVEEYMTDDAELIVSGYGMTARIAKGAVKNARAKGLKVGLIRPISVWPFPTDTFKRAAEKADKFLVVEMSNGQFVEDVKLAIECKKPVEFMGVGGGWYPTPENVLEKIETVLGG</sequence>
<dbReference type="KEGG" id="alus:STSP2_01587"/>
<evidence type="ECO:0000259" key="2">
    <source>
        <dbReference type="Pfam" id="PF01855"/>
    </source>
</evidence>
<accession>A0A1U9NKU8</accession>
<evidence type="ECO:0000259" key="3">
    <source>
        <dbReference type="Pfam" id="PF17147"/>
    </source>
</evidence>
<dbReference type="Pfam" id="PF01855">
    <property type="entry name" value="POR_N"/>
    <property type="match status" value="1"/>
</dbReference>
<protein>
    <submittedName>
        <fullName evidence="4">NADH-dependent phenylglyoxylate dehydrogenase subunit alpha</fullName>
        <ecNumber evidence="4">1.2.1.58</ecNumber>
    </submittedName>
</protein>
<dbReference type="EMBL" id="CP019791">
    <property type="protein sequence ID" value="AQT68427.1"/>
    <property type="molecule type" value="Genomic_DNA"/>
</dbReference>
<dbReference type="Pfam" id="PF17147">
    <property type="entry name" value="PFOR_II"/>
    <property type="match status" value="1"/>
</dbReference>
<dbReference type="SUPFAM" id="SSF52922">
    <property type="entry name" value="TK C-terminal domain-like"/>
    <property type="match status" value="1"/>
</dbReference>
<proteinExistence type="predicted"/>
<organism evidence="4 5">
    <name type="scientific">Anaerohalosphaera lusitana</name>
    <dbReference type="NCBI Taxonomy" id="1936003"/>
    <lineage>
        <taxon>Bacteria</taxon>
        <taxon>Pseudomonadati</taxon>
        <taxon>Planctomycetota</taxon>
        <taxon>Phycisphaerae</taxon>
        <taxon>Sedimentisphaerales</taxon>
        <taxon>Anaerohalosphaeraceae</taxon>
        <taxon>Anaerohalosphaera</taxon>
    </lineage>
</organism>
<evidence type="ECO:0000313" key="4">
    <source>
        <dbReference type="EMBL" id="AQT68427.1"/>
    </source>
</evidence>
<dbReference type="OrthoDB" id="9794954at2"/>
<evidence type="ECO:0000313" key="5">
    <source>
        <dbReference type="Proteomes" id="UP000189674"/>
    </source>
</evidence>
<name>A0A1U9NKU8_9BACT</name>